<organism evidence="6 7">
    <name type="scientific">Phytophthora oleae</name>
    <dbReference type="NCBI Taxonomy" id="2107226"/>
    <lineage>
        <taxon>Eukaryota</taxon>
        <taxon>Sar</taxon>
        <taxon>Stramenopiles</taxon>
        <taxon>Oomycota</taxon>
        <taxon>Peronosporomycetes</taxon>
        <taxon>Peronosporales</taxon>
        <taxon>Peronosporaceae</taxon>
        <taxon>Phytophthora</taxon>
    </lineage>
</organism>
<name>A0ABD3FJC9_9STRA</name>
<evidence type="ECO:0000256" key="2">
    <source>
        <dbReference type="ARBA" id="ARBA00010400"/>
    </source>
</evidence>
<evidence type="ECO:0000256" key="1">
    <source>
        <dbReference type="ARBA" id="ARBA00004613"/>
    </source>
</evidence>
<dbReference type="Pfam" id="PF16810">
    <property type="entry name" value="RXLR"/>
    <property type="match status" value="1"/>
</dbReference>
<keyword evidence="3 5" id="KW-0964">Secreted</keyword>
<proteinExistence type="inferred from homology"/>
<comment type="caution">
    <text evidence="6">The sequence shown here is derived from an EMBL/GenBank/DDBJ whole genome shotgun (WGS) entry which is preliminary data.</text>
</comment>
<feature type="chain" id="PRO_5044525412" description="RxLR effector protein" evidence="5">
    <location>
        <begin position="22"/>
        <end position="129"/>
    </location>
</feature>
<reference evidence="6 7" key="1">
    <citation type="submission" date="2024-09" db="EMBL/GenBank/DDBJ databases">
        <title>Genome sequencing and assembly of Phytophthora oleae, isolate VK10A, causative agent of rot of olive drupes.</title>
        <authorList>
            <person name="Conti Taguali S."/>
            <person name="Riolo M."/>
            <person name="La Spada F."/>
            <person name="Cacciola S.O."/>
            <person name="Dionisio G."/>
        </authorList>
    </citation>
    <scope>NUCLEOTIDE SEQUENCE [LARGE SCALE GENOMIC DNA]</scope>
    <source>
        <strain evidence="6 7">VK10A</strain>
    </source>
</reference>
<accession>A0ABD3FJC9</accession>
<protein>
    <recommendedName>
        <fullName evidence="5">RxLR effector protein</fullName>
    </recommendedName>
</protein>
<evidence type="ECO:0000256" key="4">
    <source>
        <dbReference type="ARBA" id="ARBA00022729"/>
    </source>
</evidence>
<comment type="domain">
    <text evidence="5">The RxLR-dEER motif acts to carry the protein into the host cell cytoplasm through binding to cell surface phosphatidylinositol-3-phosphate.</text>
</comment>
<sequence length="129" mass="14308">MRITYILAVTIVATLHASATAFSSVKDSKAAIENRAMPALADSTLVEGGRLLRRVDYDEDDFDDDDDDRDSFDEERGFGETIRKFNAVKAVKKGAKKTAEQTAKIKAALQDAADYQEMIRKAKEMVDKS</sequence>
<keyword evidence="4 5" id="KW-0732">Signal</keyword>
<gene>
    <name evidence="6" type="ORF">V7S43_009722</name>
</gene>
<comment type="subcellular location">
    <subcellularLocation>
        <location evidence="1 5">Secreted</location>
    </subcellularLocation>
</comment>
<dbReference type="InterPro" id="IPR031825">
    <property type="entry name" value="RXLR"/>
</dbReference>
<feature type="signal peptide" evidence="5">
    <location>
        <begin position="1"/>
        <end position="21"/>
    </location>
</feature>
<dbReference type="Proteomes" id="UP001632037">
    <property type="component" value="Unassembled WGS sequence"/>
</dbReference>
<evidence type="ECO:0000313" key="7">
    <source>
        <dbReference type="Proteomes" id="UP001632037"/>
    </source>
</evidence>
<keyword evidence="7" id="KW-1185">Reference proteome</keyword>
<dbReference type="GO" id="GO:0005576">
    <property type="term" value="C:extracellular region"/>
    <property type="evidence" value="ECO:0007669"/>
    <property type="project" value="UniProtKB-SubCell"/>
</dbReference>
<evidence type="ECO:0000256" key="3">
    <source>
        <dbReference type="ARBA" id="ARBA00022525"/>
    </source>
</evidence>
<comment type="similarity">
    <text evidence="2 5">Belongs to the RxLR effector family.</text>
</comment>
<evidence type="ECO:0000313" key="6">
    <source>
        <dbReference type="EMBL" id="KAL3665089.1"/>
    </source>
</evidence>
<comment type="function">
    <text evidence="5">Effector that suppresses plant defense responses during pathogen infection.</text>
</comment>
<dbReference type="AlphaFoldDB" id="A0ABD3FJC9"/>
<evidence type="ECO:0000256" key="5">
    <source>
        <dbReference type="RuleBase" id="RU367124"/>
    </source>
</evidence>
<dbReference type="EMBL" id="JBIMZQ010000021">
    <property type="protein sequence ID" value="KAL3665089.1"/>
    <property type="molecule type" value="Genomic_DNA"/>
</dbReference>